<feature type="domain" description="Cas12f1-like TNB" evidence="10">
    <location>
        <begin position="303"/>
        <end position="370"/>
    </location>
</feature>
<evidence type="ECO:0000259" key="10">
    <source>
        <dbReference type="Pfam" id="PF07282"/>
    </source>
</evidence>
<evidence type="ECO:0000256" key="4">
    <source>
        <dbReference type="ARBA" id="ARBA00022723"/>
    </source>
</evidence>
<evidence type="ECO:0000256" key="1">
    <source>
        <dbReference type="ARBA" id="ARBA00008761"/>
    </source>
</evidence>
<comment type="similarity">
    <text evidence="1">In the C-terminal section; belongs to the transposase 35 family.</text>
</comment>
<evidence type="ECO:0000256" key="5">
    <source>
        <dbReference type="ARBA" id="ARBA00022833"/>
    </source>
</evidence>
<keyword evidence="3" id="KW-0815">Transposition</keyword>
<dbReference type="GO" id="GO:0032196">
    <property type="term" value="P:transposition"/>
    <property type="evidence" value="ECO:0007669"/>
    <property type="project" value="UniProtKB-KW"/>
</dbReference>
<evidence type="ECO:0000256" key="2">
    <source>
        <dbReference type="ARBA" id="ARBA00011044"/>
    </source>
</evidence>
<keyword evidence="7" id="KW-0233">DNA recombination</keyword>
<evidence type="ECO:0000256" key="7">
    <source>
        <dbReference type="ARBA" id="ARBA00023172"/>
    </source>
</evidence>
<dbReference type="InterPro" id="IPR021027">
    <property type="entry name" value="Transposase_put_HTH"/>
</dbReference>
<keyword evidence="5" id="KW-0862">Zinc</keyword>
<dbReference type="Pfam" id="PF01385">
    <property type="entry name" value="OrfB_IS605"/>
    <property type="match status" value="1"/>
</dbReference>
<dbReference type="InterPro" id="IPR010095">
    <property type="entry name" value="Cas12f1-like_TNB"/>
</dbReference>
<dbReference type="GO" id="GO:0046872">
    <property type="term" value="F:metal ion binding"/>
    <property type="evidence" value="ECO:0007669"/>
    <property type="project" value="UniProtKB-KW"/>
</dbReference>
<keyword evidence="4" id="KW-0479">Metal-binding</keyword>
<dbReference type="InterPro" id="IPR001959">
    <property type="entry name" value="Transposase"/>
</dbReference>
<dbReference type="InterPro" id="IPR051399">
    <property type="entry name" value="RNA-guided_DNA_endo/Transpos"/>
</dbReference>
<proteinExistence type="inferred from homology"/>
<evidence type="ECO:0000256" key="8">
    <source>
        <dbReference type="SAM" id="Coils"/>
    </source>
</evidence>
<name>A0ABD4TXN7_9ACTO</name>
<evidence type="ECO:0000259" key="9">
    <source>
        <dbReference type="Pfam" id="PF01385"/>
    </source>
</evidence>
<dbReference type="Pfam" id="PF12323">
    <property type="entry name" value="HTH_OrfB_IS605"/>
    <property type="match status" value="1"/>
</dbReference>
<protein>
    <submittedName>
        <fullName evidence="12">IS200/IS605 family element transposase accessory protein TnpB</fullName>
    </submittedName>
</protein>
<organism evidence="12 13">
    <name type="scientific">Mobiluncus mulieris</name>
    <dbReference type="NCBI Taxonomy" id="2052"/>
    <lineage>
        <taxon>Bacteria</taxon>
        <taxon>Bacillati</taxon>
        <taxon>Actinomycetota</taxon>
        <taxon>Actinomycetes</taxon>
        <taxon>Actinomycetales</taxon>
        <taxon>Actinomycetaceae</taxon>
        <taxon>Mobiluncus</taxon>
    </lineage>
</organism>
<evidence type="ECO:0000256" key="3">
    <source>
        <dbReference type="ARBA" id="ARBA00022578"/>
    </source>
</evidence>
<dbReference type="PANTHER" id="PTHR30405:SF25">
    <property type="entry name" value="RNA-GUIDED DNA ENDONUCLEASE INSQ-RELATED"/>
    <property type="match status" value="1"/>
</dbReference>
<evidence type="ECO:0000256" key="6">
    <source>
        <dbReference type="ARBA" id="ARBA00023125"/>
    </source>
</evidence>
<dbReference type="GO" id="GO:0006310">
    <property type="term" value="P:DNA recombination"/>
    <property type="evidence" value="ECO:0007669"/>
    <property type="project" value="UniProtKB-KW"/>
</dbReference>
<feature type="coiled-coil region" evidence="8">
    <location>
        <begin position="201"/>
        <end position="228"/>
    </location>
</feature>
<reference evidence="12 13" key="1">
    <citation type="submission" date="2019-08" db="EMBL/GenBank/DDBJ databases">
        <title>Comparison of rpoB and gyrB Sequences from Mobiluncus Species and Development of a Multiplex PCR Method for Clinical Detection of Mobiluncus curtisii and Mobiluncus mulieris.</title>
        <authorList>
            <person name="Yang L."/>
            <person name="Shen Y."/>
            <person name="Xu G."/>
            <person name="Shu L.-B."/>
            <person name="Hu J."/>
            <person name="Zhang R."/>
            <person name="Wang Y."/>
            <person name="Zhou H.-W."/>
            <person name="Zhang X."/>
        </authorList>
    </citation>
    <scope>NUCLEOTIDE SEQUENCE [LARGE SCALE GENOMIC DNA]</scope>
    <source>
        <strain evidence="12 13">M26</strain>
    </source>
</reference>
<dbReference type="GO" id="GO:0003677">
    <property type="term" value="F:DNA binding"/>
    <property type="evidence" value="ECO:0007669"/>
    <property type="project" value="UniProtKB-KW"/>
</dbReference>
<evidence type="ECO:0000313" key="13">
    <source>
        <dbReference type="Proteomes" id="UP001209486"/>
    </source>
</evidence>
<keyword evidence="6" id="KW-0238">DNA-binding</keyword>
<dbReference type="EMBL" id="VSZY01000001">
    <property type="protein sequence ID" value="MCU9968093.1"/>
    <property type="molecule type" value="Genomic_DNA"/>
</dbReference>
<dbReference type="PANTHER" id="PTHR30405">
    <property type="entry name" value="TRANSPOSASE"/>
    <property type="match status" value="1"/>
</dbReference>
<dbReference type="RefSeq" id="WP_169771059.1">
    <property type="nucleotide sequence ID" value="NZ_JABCUP010000005.1"/>
</dbReference>
<comment type="similarity">
    <text evidence="2">In the N-terminal section; belongs to the transposase 2 family.</text>
</comment>
<dbReference type="Proteomes" id="UP001209486">
    <property type="component" value="Unassembled WGS sequence"/>
</dbReference>
<evidence type="ECO:0000259" key="11">
    <source>
        <dbReference type="Pfam" id="PF12323"/>
    </source>
</evidence>
<dbReference type="NCBIfam" id="TIGR01766">
    <property type="entry name" value="IS200/IS605 family accessory protein TnpB-like domain"/>
    <property type="match status" value="1"/>
</dbReference>
<comment type="caution">
    <text evidence="12">The sequence shown here is derived from an EMBL/GenBank/DDBJ whole genome shotgun (WGS) entry which is preliminary data.</text>
</comment>
<sequence length="391" mass="45160">MLKGKRIRLYPTEEQAQTFFRYAGASRFAYNECVAYCKAQYQAGRTDLVKQPELRQHLRDLRDNTPGYEWLREIPVAVVNRETKTFDKARAKAFKKQARFPRFHKKQPSKANFYQRTDAFHTTKHGVKITGIKEPVYVKFRKIPDHVLNTHVVWDGKYWYLSYAYETGTEPAKPRKHGGTLGIDIGIKNFAVVSDGTVFQNINYSKEVKKLKKRKRHLQRRLSKKLESNKQGTKFIHTSNSNKLQRKVALLDRKLTNIRSTYIYEVIKDILSARPKRIVIEDLNVKGMLRNKYLAKSIASQKFAEFATKLAQKCEETGIELIKADRWYPSSKTCSDCGFKKQDLSLAERTYVCEHCGLVIDRDLNAALNLMNYPSVAGKLSPGRIKPTLVA</sequence>
<gene>
    <name evidence="12" type="ORF">FYZ43_01365</name>
</gene>
<accession>A0ABD4TXN7</accession>
<feature type="domain" description="Transposase putative helix-turn-helix" evidence="11">
    <location>
        <begin position="1"/>
        <end position="45"/>
    </location>
</feature>
<dbReference type="AlphaFoldDB" id="A0ABD4TXN7"/>
<dbReference type="Pfam" id="PF07282">
    <property type="entry name" value="Cas12f1-like_TNB"/>
    <property type="match status" value="1"/>
</dbReference>
<feature type="domain" description="Probable transposase IS891/IS1136/IS1341" evidence="9">
    <location>
        <begin position="163"/>
        <end position="291"/>
    </location>
</feature>
<dbReference type="NCBIfam" id="NF040570">
    <property type="entry name" value="guided_TnpB"/>
    <property type="match status" value="1"/>
</dbReference>
<evidence type="ECO:0000313" key="12">
    <source>
        <dbReference type="EMBL" id="MCU9968093.1"/>
    </source>
</evidence>
<keyword evidence="8" id="KW-0175">Coiled coil</keyword>